<feature type="transmembrane region" description="Helical" evidence="9">
    <location>
        <begin position="491"/>
        <end position="510"/>
    </location>
</feature>
<feature type="transmembrane region" description="Helical" evidence="9">
    <location>
        <begin position="393"/>
        <end position="411"/>
    </location>
</feature>
<proteinExistence type="inferred from homology"/>
<organism evidence="12">
    <name type="scientific">Hanusia phi</name>
    <dbReference type="NCBI Taxonomy" id="3032"/>
    <lineage>
        <taxon>Eukaryota</taxon>
        <taxon>Cryptophyceae</taxon>
        <taxon>Pyrenomonadales</taxon>
        <taxon>Geminigeraceae</taxon>
        <taxon>Hanusia</taxon>
    </lineage>
</organism>
<dbReference type="Pfam" id="PF08016">
    <property type="entry name" value="PKD_channel"/>
    <property type="match status" value="1"/>
</dbReference>
<evidence type="ECO:0000256" key="1">
    <source>
        <dbReference type="ARBA" id="ARBA00004141"/>
    </source>
</evidence>
<dbReference type="EMBL" id="HBEO01005196">
    <property type="protein sequence ID" value="CAD8471590.1"/>
    <property type="molecule type" value="Transcribed_RNA"/>
</dbReference>
<keyword evidence="3 9" id="KW-0812">Transmembrane</keyword>
<keyword evidence="5 9" id="KW-0472">Membrane</keyword>
<evidence type="ECO:0000256" key="7">
    <source>
        <dbReference type="PIRSR" id="PIRSR603915-2"/>
    </source>
</evidence>
<dbReference type="InterPro" id="IPR003915">
    <property type="entry name" value="PKD_2"/>
</dbReference>
<dbReference type="GO" id="GO:0005509">
    <property type="term" value="F:calcium ion binding"/>
    <property type="evidence" value="ECO:0007669"/>
    <property type="project" value="InterPro"/>
</dbReference>
<dbReference type="PANTHER" id="PTHR10877:SF183">
    <property type="entry name" value="AT14535P-RELATED"/>
    <property type="match status" value="1"/>
</dbReference>
<dbReference type="AlphaFoldDB" id="A0A7S0E3P7"/>
<feature type="domain" description="Polycystin cation channel PKD1/PKD2" evidence="10">
    <location>
        <begin position="391"/>
        <end position="628"/>
    </location>
</feature>
<dbReference type="GO" id="GO:0016020">
    <property type="term" value="C:membrane"/>
    <property type="evidence" value="ECO:0007669"/>
    <property type="project" value="UniProtKB-SubCell"/>
</dbReference>
<comment type="subcellular location">
    <subcellularLocation>
        <location evidence="1">Membrane</location>
        <topology evidence="1">Multi-pass membrane protein</topology>
    </subcellularLocation>
</comment>
<evidence type="ECO:0008006" key="13">
    <source>
        <dbReference type="Google" id="ProtNLM"/>
    </source>
</evidence>
<evidence type="ECO:0000256" key="6">
    <source>
        <dbReference type="ARBA" id="ARBA00023180"/>
    </source>
</evidence>
<name>A0A7S0E3P7_9CRYP</name>
<accession>A0A7S0E3P7</accession>
<dbReference type="PRINTS" id="PR01433">
    <property type="entry name" value="POLYCYSTIN2"/>
</dbReference>
<keyword evidence="4 9" id="KW-1133">Transmembrane helix</keyword>
<evidence type="ECO:0000256" key="3">
    <source>
        <dbReference type="ARBA" id="ARBA00022692"/>
    </source>
</evidence>
<gene>
    <name evidence="12" type="ORF">HPHI1048_LOCUS3684</name>
</gene>
<keyword evidence="6" id="KW-0325">Glycoprotein</keyword>
<dbReference type="InterPro" id="IPR046791">
    <property type="entry name" value="Polycystin_dom"/>
</dbReference>
<feature type="disulfide bond" evidence="7">
    <location>
        <begin position="256"/>
        <end position="270"/>
    </location>
</feature>
<evidence type="ECO:0000313" key="12">
    <source>
        <dbReference type="EMBL" id="CAD8471590.1"/>
    </source>
</evidence>
<evidence type="ECO:0000256" key="5">
    <source>
        <dbReference type="ARBA" id="ARBA00023136"/>
    </source>
</evidence>
<sequence length="834" mass="94343">MEGLNGNGVGGNGVGREAKEISVSPPKKLLPTLRKPNGKAQSSEEEGEGAGEGLSAVNGDEDAYGGSNMDLVSNGNGSRSSFKKRRAHETLKKSMYRFGRTKPGFDPKTDYDALLGVANYSHVNVTKVKIVCRQLIAQSTLFRQFLKFAGFLTVMFVVILMQRNAYATNGMRSAIMNVLVEPPYRDTSYQFKTWYDVASVDDWWNWHQTVLLDSFYVSTYYNGKQANKIDQQVVMQHIRLNGGFRLTQRRVAPDSCAAQDPRFKPFQSTCYGQTYLAGRCCGAVDTRPFRGAKNESIVYSYESKSFYENGYYEYFGGAGQLEESRAKMQELKDNLWVNDGTRWLRTDFVGHNPNLGLLMQVELYAEISLGGQITTSYFIQGMEINKYACRTDFMRLGLEIVFLACYLGYLVQEVRDYRVLRAMNQSFSSILLNFWNVYDWIYFILVAILIAIRLYMIFTPLAPNLTVTADGIFSGTDRLELSMSSTIVESYFTLCGIVAGLSTVKLLNYFRINIHLSVLTQTLVLMRKEIFQYLVIIVSLLLLWSMIAVSIIGYRNPAFSSIGAAFESMVQLFLGLSGRELVFDSLPKDETGNGPAEATLFYYIFIIVMVFVALNVMVGIIMDAYSNVVGQFERMSNEDGLEVLVNHLFLDQVLHEIVVLKARIIARFSRRGDLALSKMISTDTMLMLMDELEMATGNFGQVDMPSEAENIKAKPEIGFYPPYLHTTSSDEQGEPTILPTTFVFKSLKNFVNEHELARRLDELNAFCEDPLMQTAEDKNRDDIKEDEHEILKIIEEAKQRSSQIITDMKKTIQKLDLLDTVLETNIPEEFQNLG</sequence>
<feature type="transmembrane region" description="Helical" evidence="9">
    <location>
        <begin position="600"/>
        <end position="625"/>
    </location>
</feature>
<feature type="transmembrane region" description="Helical" evidence="9">
    <location>
        <begin position="432"/>
        <end position="458"/>
    </location>
</feature>
<dbReference type="InterPro" id="IPR051223">
    <property type="entry name" value="Polycystin"/>
</dbReference>
<evidence type="ECO:0000256" key="9">
    <source>
        <dbReference type="SAM" id="Phobius"/>
    </source>
</evidence>
<dbReference type="PANTHER" id="PTHR10877">
    <property type="entry name" value="POLYCYSTIN FAMILY MEMBER"/>
    <property type="match status" value="1"/>
</dbReference>
<protein>
    <recommendedName>
        <fullName evidence="13">Polycystin cation channel PKD1/PKD2 domain-containing protein</fullName>
    </recommendedName>
</protein>
<evidence type="ECO:0000256" key="2">
    <source>
        <dbReference type="ARBA" id="ARBA00007200"/>
    </source>
</evidence>
<reference evidence="12" key="1">
    <citation type="submission" date="2021-01" db="EMBL/GenBank/DDBJ databases">
        <authorList>
            <person name="Corre E."/>
            <person name="Pelletier E."/>
            <person name="Niang G."/>
            <person name="Scheremetjew M."/>
            <person name="Finn R."/>
            <person name="Kale V."/>
            <person name="Holt S."/>
            <person name="Cochrane G."/>
            <person name="Meng A."/>
            <person name="Brown T."/>
            <person name="Cohen L."/>
        </authorList>
    </citation>
    <scope>NUCLEOTIDE SEQUENCE</scope>
    <source>
        <strain evidence="12">CCMP325</strain>
    </source>
</reference>
<evidence type="ECO:0000259" key="11">
    <source>
        <dbReference type="Pfam" id="PF20519"/>
    </source>
</evidence>
<feature type="compositionally biased region" description="Gly residues" evidence="8">
    <location>
        <begin position="1"/>
        <end position="14"/>
    </location>
</feature>
<feature type="compositionally biased region" description="Polar residues" evidence="8">
    <location>
        <begin position="70"/>
        <end position="80"/>
    </location>
</feature>
<feature type="domain" description="Polycystin" evidence="11">
    <location>
        <begin position="195"/>
        <end position="381"/>
    </location>
</feature>
<comment type="similarity">
    <text evidence="2">Belongs to the polycystin family.</text>
</comment>
<feature type="compositionally biased region" description="Low complexity" evidence="8">
    <location>
        <begin position="25"/>
        <end position="41"/>
    </location>
</feature>
<dbReference type="InterPro" id="IPR013122">
    <property type="entry name" value="PKD1_2_channel"/>
</dbReference>
<evidence type="ECO:0000256" key="4">
    <source>
        <dbReference type="ARBA" id="ARBA00022989"/>
    </source>
</evidence>
<dbReference type="Pfam" id="PF20519">
    <property type="entry name" value="Polycystin_dom"/>
    <property type="match status" value="1"/>
</dbReference>
<dbReference type="Gene3D" id="1.10.287.70">
    <property type="match status" value="1"/>
</dbReference>
<feature type="region of interest" description="Disordered" evidence="8">
    <location>
        <begin position="1"/>
        <end position="86"/>
    </location>
</feature>
<feature type="transmembrane region" description="Helical" evidence="9">
    <location>
        <begin position="530"/>
        <end position="554"/>
    </location>
</feature>
<evidence type="ECO:0000256" key="8">
    <source>
        <dbReference type="SAM" id="MobiDB-lite"/>
    </source>
</evidence>
<evidence type="ECO:0000259" key="10">
    <source>
        <dbReference type="Pfam" id="PF08016"/>
    </source>
</evidence>